<keyword evidence="3" id="KW-1185">Reference proteome</keyword>
<dbReference type="Proteomes" id="UP000016923">
    <property type="component" value="Unassembled WGS sequence"/>
</dbReference>
<dbReference type="VEuPathDB" id="FungiDB:F503_02778"/>
<keyword evidence="1" id="KW-1133">Transmembrane helix</keyword>
<organism evidence="2 3">
    <name type="scientific">Ophiostoma piceae (strain UAMH 11346)</name>
    <name type="common">Sap stain fungus</name>
    <dbReference type="NCBI Taxonomy" id="1262450"/>
    <lineage>
        <taxon>Eukaryota</taxon>
        <taxon>Fungi</taxon>
        <taxon>Dikarya</taxon>
        <taxon>Ascomycota</taxon>
        <taxon>Pezizomycotina</taxon>
        <taxon>Sordariomycetes</taxon>
        <taxon>Sordariomycetidae</taxon>
        <taxon>Ophiostomatales</taxon>
        <taxon>Ophiostomataceae</taxon>
        <taxon>Ophiostoma</taxon>
    </lineage>
</organism>
<sequence length="325" mass="33077">MDIVAVVEYIVASRPGHSQSIVLVLFIPDHTLFSSIFLAIFLQPIDSCSIHFSNSLYQHTIDSLHSSSFPLISTSTPSLIMFSKLFILALAASPLVAAHGKVAVIQGDAGGNTTGLGIQGGVVPGAGPNSKTEVDTTVFGSIRAQSDGLGRTTGQGKNKVAMVSQAMALSGTTLPQVSATDGQLTGTYHIVTSDGAGPLKAVLDTTGTGDFSQGTTMDVTTQVPGVAGNIAPDSLSLKSIANVFTRALSSIGLTKRAALNINKDFPVAIAVPAGTTCTGTVGTQQNVCLAKIANSNPAGPFGGVVAFQMVSNGTATARRAVVFSG</sequence>
<dbReference type="HOGENOM" id="CLU_047729_2_0_1"/>
<accession>S3BXF9</accession>
<dbReference type="PANTHER" id="PTHR34618">
    <property type="entry name" value="SURFACE PROTEIN MAS1, PUTATIVE-RELATED"/>
    <property type="match status" value="1"/>
</dbReference>
<protein>
    <submittedName>
        <fullName evidence="2">Gas1-like protein</fullName>
    </submittedName>
</protein>
<dbReference type="OrthoDB" id="5418436at2759"/>
<evidence type="ECO:0000313" key="2">
    <source>
        <dbReference type="EMBL" id="EPE05949.1"/>
    </source>
</evidence>
<dbReference type="Pfam" id="PF11327">
    <property type="entry name" value="Egh16-like"/>
    <property type="match status" value="1"/>
</dbReference>
<feature type="transmembrane region" description="Helical" evidence="1">
    <location>
        <begin position="21"/>
        <end position="42"/>
    </location>
</feature>
<reference evidence="2 3" key="1">
    <citation type="journal article" date="2013" name="BMC Genomics">
        <title>The genome and transcriptome of the pine saprophyte Ophiostoma piceae, and a comparison with the bark beetle-associated pine pathogen Grosmannia clavigera.</title>
        <authorList>
            <person name="Haridas S."/>
            <person name="Wang Y."/>
            <person name="Lim L."/>
            <person name="Massoumi Alamouti S."/>
            <person name="Jackman S."/>
            <person name="Docking R."/>
            <person name="Robertson G."/>
            <person name="Birol I."/>
            <person name="Bohlmann J."/>
            <person name="Breuil C."/>
        </authorList>
    </citation>
    <scope>NUCLEOTIDE SEQUENCE [LARGE SCALE GENOMIC DNA]</scope>
    <source>
        <strain evidence="2 3">UAMH 11346</strain>
    </source>
</reference>
<gene>
    <name evidence="2" type="ORF">F503_02778</name>
</gene>
<evidence type="ECO:0000256" key="1">
    <source>
        <dbReference type="SAM" id="Phobius"/>
    </source>
</evidence>
<dbReference type="InterPro" id="IPR021476">
    <property type="entry name" value="Egh16-like"/>
</dbReference>
<evidence type="ECO:0000313" key="3">
    <source>
        <dbReference type="Proteomes" id="UP000016923"/>
    </source>
</evidence>
<proteinExistence type="predicted"/>
<name>S3BXF9_OPHP1</name>
<dbReference type="OMA" id="GRRGNIA"/>
<dbReference type="PANTHER" id="PTHR34618:SF4">
    <property type="entry name" value="CAS1"/>
    <property type="match status" value="1"/>
</dbReference>
<dbReference type="EMBL" id="KE148154">
    <property type="protein sequence ID" value="EPE05949.1"/>
    <property type="molecule type" value="Genomic_DNA"/>
</dbReference>
<dbReference type="AlphaFoldDB" id="S3BXF9"/>
<dbReference type="eggNOG" id="ENOG502SN39">
    <property type="taxonomic scope" value="Eukaryota"/>
</dbReference>
<keyword evidence="1" id="KW-0812">Transmembrane</keyword>
<keyword evidence="1" id="KW-0472">Membrane</keyword>